<feature type="domain" description="C2H2-type" evidence="14">
    <location>
        <begin position="94"/>
        <end position="121"/>
    </location>
</feature>
<protein>
    <recommendedName>
        <fullName evidence="14">C2H2-type domain-containing protein</fullName>
    </recommendedName>
</protein>
<dbReference type="GO" id="GO:0008270">
    <property type="term" value="F:zinc ion binding"/>
    <property type="evidence" value="ECO:0007669"/>
    <property type="project" value="UniProtKB-KW"/>
</dbReference>
<feature type="region of interest" description="Disordered" evidence="13">
    <location>
        <begin position="143"/>
        <end position="164"/>
    </location>
</feature>
<keyword evidence="9" id="KW-0862">Zinc</keyword>
<dbReference type="OrthoDB" id="6475849at2759"/>
<keyword evidence="11" id="KW-0539">Nucleus</keyword>
<gene>
    <name evidence="15" type="ORF">NTEN_LOCUS16639</name>
</gene>
<feature type="domain" description="C2H2-type" evidence="14">
    <location>
        <begin position="451"/>
        <end position="478"/>
    </location>
</feature>
<evidence type="ECO:0000256" key="13">
    <source>
        <dbReference type="SAM" id="MobiDB-lite"/>
    </source>
</evidence>
<feature type="domain" description="C2H2-type" evidence="14">
    <location>
        <begin position="394"/>
        <end position="422"/>
    </location>
</feature>
<evidence type="ECO:0000313" key="16">
    <source>
        <dbReference type="Proteomes" id="UP000479000"/>
    </source>
</evidence>
<dbReference type="FunFam" id="3.30.160.60:FF:001527">
    <property type="entry name" value="Zinc finger protein"/>
    <property type="match status" value="1"/>
</dbReference>
<dbReference type="Pfam" id="PF05649">
    <property type="entry name" value="Peptidase_M13_N"/>
    <property type="match status" value="1"/>
</dbReference>
<evidence type="ECO:0000256" key="6">
    <source>
        <dbReference type="ARBA" id="ARBA00022737"/>
    </source>
</evidence>
<dbReference type="InterPro" id="IPR018497">
    <property type="entry name" value="Peptidase_M13_C"/>
</dbReference>
<dbReference type="EMBL" id="CADCXU010024264">
    <property type="protein sequence ID" value="CAB0011742.1"/>
    <property type="molecule type" value="Genomic_DNA"/>
</dbReference>
<dbReference type="SUPFAM" id="SSF57667">
    <property type="entry name" value="beta-beta-alpha zinc fingers"/>
    <property type="match status" value="8"/>
</dbReference>
<dbReference type="GO" id="GO:0001228">
    <property type="term" value="F:DNA-binding transcription activator activity, RNA polymerase II-specific"/>
    <property type="evidence" value="ECO:0007669"/>
    <property type="project" value="TreeGrafter"/>
</dbReference>
<comment type="subcellular location">
    <subcellularLocation>
        <location evidence="2">Cell membrane</location>
        <topology evidence="2">Single-pass type II membrane protein</topology>
    </subcellularLocation>
</comment>
<feature type="domain" description="C2H2-type" evidence="14">
    <location>
        <begin position="10"/>
        <end position="37"/>
    </location>
</feature>
<feature type="domain" description="C2H2-type" evidence="14">
    <location>
        <begin position="38"/>
        <end position="65"/>
    </location>
</feature>
<dbReference type="InterPro" id="IPR008753">
    <property type="entry name" value="Peptidase_M13_N"/>
</dbReference>
<dbReference type="Gene3D" id="3.40.390.10">
    <property type="entry name" value="Collagenase (Catalytic Domain)"/>
    <property type="match status" value="2"/>
</dbReference>
<dbReference type="GO" id="GO:0000978">
    <property type="term" value="F:RNA polymerase II cis-regulatory region sequence-specific DNA binding"/>
    <property type="evidence" value="ECO:0007669"/>
    <property type="project" value="TreeGrafter"/>
</dbReference>
<dbReference type="FunFam" id="3.30.160.60:FF:000448">
    <property type="entry name" value="RE1-silencing transcription factor A"/>
    <property type="match status" value="1"/>
</dbReference>
<dbReference type="AlphaFoldDB" id="A0A6H5H6J2"/>
<evidence type="ECO:0000256" key="3">
    <source>
        <dbReference type="ARBA" id="ARBA00007357"/>
    </source>
</evidence>
<evidence type="ECO:0000256" key="4">
    <source>
        <dbReference type="ARBA" id="ARBA00022670"/>
    </source>
</evidence>
<evidence type="ECO:0000256" key="9">
    <source>
        <dbReference type="ARBA" id="ARBA00022833"/>
    </source>
</evidence>
<evidence type="ECO:0000256" key="5">
    <source>
        <dbReference type="ARBA" id="ARBA00022723"/>
    </source>
</evidence>
<feature type="domain" description="C2H2-type" evidence="14">
    <location>
        <begin position="479"/>
        <end position="507"/>
    </location>
</feature>
<organism evidence="15 16">
    <name type="scientific">Nesidiocoris tenuis</name>
    <dbReference type="NCBI Taxonomy" id="355587"/>
    <lineage>
        <taxon>Eukaryota</taxon>
        <taxon>Metazoa</taxon>
        <taxon>Ecdysozoa</taxon>
        <taxon>Arthropoda</taxon>
        <taxon>Hexapoda</taxon>
        <taxon>Insecta</taxon>
        <taxon>Pterygota</taxon>
        <taxon>Neoptera</taxon>
        <taxon>Paraneoptera</taxon>
        <taxon>Hemiptera</taxon>
        <taxon>Heteroptera</taxon>
        <taxon>Panheteroptera</taxon>
        <taxon>Cimicomorpha</taxon>
        <taxon>Miridae</taxon>
        <taxon>Dicyphina</taxon>
        <taxon>Nesidiocoris</taxon>
    </lineage>
</organism>
<keyword evidence="8" id="KW-0378">Hydrolase</keyword>
<dbReference type="Gene3D" id="3.30.160.60">
    <property type="entry name" value="Classic Zinc Finger"/>
    <property type="match status" value="10"/>
</dbReference>
<dbReference type="PROSITE" id="PS00028">
    <property type="entry name" value="ZINC_FINGER_C2H2_1"/>
    <property type="match status" value="5"/>
</dbReference>
<dbReference type="FunFam" id="3.30.160.60:FF:002319">
    <property type="entry name" value="Uncharacterized protein"/>
    <property type="match status" value="1"/>
</dbReference>
<dbReference type="InterPro" id="IPR042089">
    <property type="entry name" value="Peptidase_M13_dom_2"/>
</dbReference>
<dbReference type="FunFam" id="3.30.160.60:FF:000630">
    <property type="entry name" value="Zinc finger protein 180"/>
    <property type="match status" value="1"/>
</dbReference>
<dbReference type="InterPro" id="IPR013087">
    <property type="entry name" value="Znf_C2H2_type"/>
</dbReference>
<dbReference type="InterPro" id="IPR036236">
    <property type="entry name" value="Znf_C2H2_sf"/>
</dbReference>
<dbReference type="FunFam" id="3.30.160.60:FF:000417">
    <property type="entry name" value="Zinc finger protein"/>
    <property type="match status" value="1"/>
</dbReference>
<evidence type="ECO:0000256" key="1">
    <source>
        <dbReference type="ARBA" id="ARBA00001947"/>
    </source>
</evidence>
<dbReference type="PANTHER" id="PTHR24393:SF163">
    <property type="entry name" value="GASTRULA ZINC FINGER PROTEIN XLCGF7.1-LIKE"/>
    <property type="match status" value="1"/>
</dbReference>
<dbReference type="PANTHER" id="PTHR24393">
    <property type="entry name" value="ZINC FINGER PROTEIN"/>
    <property type="match status" value="1"/>
</dbReference>
<name>A0A6H5H6J2_9HEMI</name>
<feature type="domain" description="C2H2-type" evidence="14">
    <location>
        <begin position="365"/>
        <end position="392"/>
    </location>
</feature>
<evidence type="ECO:0000256" key="12">
    <source>
        <dbReference type="PROSITE-ProRule" id="PRU00042"/>
    </source>
</evidence>
<keyword evidence="10" id="KW-0482">Metalloprotease</keyword>
<keyword evidence="7 12" id="KW-0863">Zinc-finger</keyword>
<accession>A0A6H5H6J2</accession>
<dbReference type="Pfam" id="PF01431">
    <property type="entry name" value="Peptidase_M13"/>
    <property type="match status" value="1"/>
</dbReference>
<dbReference type="Proteomes" id="UP000479000">
    <property type="component" value="Unassembled WGS sequence"/>
</dbReference>
<dbReference type="GO" id="GO:0004222">
    <property type="term" value="F:metalloendopeptidase activity"/>
    <property type="evidence" value="ECO:0007669"/>
    <property type="project" value="InterPro"/>
</dbReference>
<dbReference type="GO" id="GO:0006508">
    <property type="term" value="P:proteolysis"/>
    <property type="evidence" value="ECO:0007669"/>
    <property type="project" value="UniProtKB-KW"/>
</dbReference>
<dbReference type="PROSITE" id="PS50157">
    <property type="entry name" value="ZINC_FINGER_C2H2_2"/>
    <property type="match status" value="11"/>
</dbReference>
<evidence type="ECO:0000259" key="14">
    <source>
        <dbReference type="PROSITE" id="PS50157"/>
    </source>
</evidence>
<feature type="domain" description="C2H2-type" evidence="14">
    <location>
        <begin position="586"/>
        <end position="609"/>
    </location>
</feature>
<sequence length="980" mass="112526">MRRHTGEKPFACQECPYRSASKSAIQAHMTTHSKVKHIKCLQCDYRCSSKQLLTFHQRRHMTIKPFKCDFCKYSAVTKSLIKVHMRIHTGEKPFKCSECDYACRAKSGLRSHMRKHEDNSLQCRHCSYVAPSNYAILLHEKSHSAKPGKSPAARPRRKKPANKPTRTTILEKKLACFMCDESFFTTLEWLTHLMTHGSGALKFRCDSCDFTTAWQQNLTNHCRLKHDKVTEEVHLCPVCYQSFTRKDNLRRHVVKSHDTKGIQSEETSDSGAFIDEEVTTVPELGQITIVSGPVLGATVDQLDNESDSSEHHAEFLFRNMEPEEGEVGQPSPIPVFFDHQNLVRRTNYMTSLKVHMRSHTGERPYSCTECDYSTAYRNALLLHMSRHTEGPKRFSCEHCNYCTTQKHSLKLHVQARHSMTRPFKCDLCSFATKTKALLNAHNVTHSTEKPFACVECDFRTHKKQCLTRHMLRHTGDKPFQCGVCGFRTAHRYTMKTHIMRQHTGDLPDDVDPSSYPEYENHQSSPVYPYPCFICSERSLTPKDWRDHLAEHGRKSVHQHVSNPSSDERMPALSVDTSLKRTAKPNWPCPLCGSGFALRSYLVRHITDRHPFRSSEERNAFLCTLKPSHLEKILTDGPTGDVIVKLEDVPEFLDCEIAECVVQDDTGEYSVTEYNPEQPTIQQLTISETGEVVGLEEVFGEQVVYDEGCEAVTEECIIQFDDEGEFFEGDVQYIEVATEPEGQCFLEQNMFWNEKFFFKTLFSENTTNTLKIYDVRSMLEDITDAFSRLVNSLPWMDDTTKGKAAKKARAIKSFIGYPDWLLVPGQLEEVYKGKDYDETGRRVSWWDSEMTKAYDERAQCFVKQYDKFGFTANYSLNGTLTLAENIADNGGLREAFHAYEHFVDRNGQEPKLPGLEGYDHKQLFFIAFTNVWCEKSNLQEDISSLNDVHSPNKFRVLGTLRNLEEFSRVWNCPAGSNMNPK</sequence>
<dbReference type="Pfam" id="PF00096">
    <property type="entry name" value="zf-C2H2"/>
    <property type="match status" value="2"/>
</dbReference>
<comment type="similarity">
    <text evidence="3">Belongs to the peptidase M13 family.</text>
</comment>
<evidence type="ECO:0000256" key="10">
    <source>
        <dbReference type="ARBA" id="ARBA00023049"/>
    </source>
</evidence>
<evidence type="ECO:0000256" key="2">
    <source>
        <dbReference type="ARBA" id="ARBA00004401"/>
    </source>
</evidence>
<comment type="cofactor">
    <cofactor evidence="1">
        <name>Zn(2+)</name>
        <dbReference type="ChEBI" id="CHEBI:29105"/>
    </cofactor>
</comment>
<dbReference type="InterPro" id="IPR000718">
    <property type="entry name" value="Peptidase_M13"/>
</dbReference>
<proteinExistence type="inferred from homology"/>
<dbReference type="PROSITE" id="PS51885">
    <property type="entry name" value="NEPRILYSIN"/>
    <property type="match status" value="1"/>
</dbReference>
<feature type="non-terminal residue" evidence="15">
    <location>
        <position position="980"/>
    </location>
</feature>
<dbReference type="GO" id="GO:0005886">
    <property type="term" value="C:plasma membrane"/>
    <property type="evidence" value="ECO:0007669"/>
    <property type="project" value="UniProtKB-SubCell"/>
</dbReference>
<dbReference type="SMART" id="SM00355">
    <property type="entry name" value="ZnF_C2H2"/>
    <property type="match status" value="15"/>
</dbReference>
<evidence type="ECO:0000256" key="7">
    <source>
        <dbReference type="ARBA" id="ARBA00022771"/>
    </source>
</evidence>
<dbReference type="InterPro" id="IPR024079">
    <property type="entry name" value="MetalloPept_cat_dom_sf"/>
</dbReference>
<evidence type="ECO:0000256" key="8">
    <source>
        <dbReference type="ARBA" id="ARBA00022801"/>
    </source>
</evidence>
<evidence type="ECO:0000256" key="11">
    <source>
        <dbReference type="ARBA" id="ARBA00023242"/>
    </source>
</evidence>
<feature type="domain" description="C2H2-type" evidence="14">
    <location>
        <begin position="423"/>
        <end position="450"/>
    </location>
</feature>
<keyword evidence="16" id="KW-1185">Reference proteome</keyword>
<keyword evidence="6" id="KW-0677">Repeat</keyword>
<keyword evidence="5" id="KW-0479">Metal-binding</keyword>
<feature type="domain" description="C2H2-type" evidence="14">
    <location>
        <begin position="66"/>
        <end position="93"/>
    </location>
</feature>
<dbReference type="Gene3D" id="1.10.1380.10">
    <property type="entry name" value="Neutral endopeptidase , domain2"/>
    <property type="match status" value="1"/>
</dbReference>
<dbReference type="SUPFAM" id="SSF55486">
    <property type="entry name" value="Metalloproteases ('zincins'), catalytic domain"/>
    <property type="match status" value="1"/>
</dbReference>
<feature type="domain" description="C2H2-type" evidence="14">
    <location>
        <begin position="234"/>
        <end position="262"/>
    </location>
</feature>
<dbReference type="GO" id="GO:0005634">
    <property type="term" value="C:nucleus"/>
    <property type="evidence" value="ECO:0007669"/>
    <property type="project" value="TreeGrafter"/>
</dbReference>
<evidence type="ECO:0000313" key="15">
    <source>
        <dbReference type="EMBL" id="CAB0011742.1"/>
    </source>
</evidence>
<reference evidence="15 16" key="1">
    <citation type="submission" date="2020-02" db="EMBL/GenBank/DDBJ databases">
        <authorList>
            <person name="Ferguson B K."/>
        </authorList>
    </citation>
    <scope>NUCLEOTIDE SEQUENCE [LARGE SCALE GENOMIC DNA]</scope>
</reference>
<keyword evidence="4" id="KW-0645">Protease</keyword>